<evidence type="ECO:0000313" key="3">
    <source>
        <dbReference type="Proteomes" id="UP000675781"/>
    </source>
</evidence>
<dbReference type="RefSeq" id="WP_212530379.1">
    <property type="nucleotide sequence ID" value="NZ_JAGSOG010000114.1"/>
</dbReference>
<keyword evidence="3" id="KW-1185">Reference proteome</keyword>
<reference evidence="2" key="1">
    <citation type="submission" date="2021-04" db="EMBL/GenBank/DDBJ databases">
        <title>Genome based classification of Actinospica acidithermotolerans sp. nov., an actinobacterium isolated from an Indonesian hot spring.</title>
        <authorList>
            <person name="Kusuma A.B."/>
            <person name="Putra K.E."/>
            <person name="Nafisah S."/>
            <person name="Loh J."/>
            <person name="Nouioui I."/>
            <person name="Goodfellow M."/>
        </authorList>
    </citation>
    <scope>NUCLEOTIDE SEQUENCE</scope>
    <source>
        <strain evidence="2">CSCA 57</strain>
    </source>
</reference>
<dbReference type="GO" id="GO:0016787">
    <property type="term" value="F:hydrolase activity"/>
    <property type="evidence" value="ECO:0007669"/>
    <property type="project" value="UniProtKB-KW"/>
</dbReference>
<dbReference type="Gene3D" id="2.40.260.10">
    <property type="entry name" value="Sortase"/>
    <property type="match status" value="1"/>
</dbReference>
<name>A0A941IQ63_9ACTN</name>
<gene>
    <name evidence="2" type="ORF">KDL01_21625</name>
</gene>
<dbReference type="CDD" id="cd05829">
    <property type="entry name" value="Sortase_F"/>
    <property type="match status" value="1"/>
</dbReference>
<organism evidence="2 3">
    <name type="scientific">Actinospica durhamensis</name>
    <dbReference type="NCBI Taxonomy" id="1508375"/>
    <lineage>
        <taxon>Bacteria</taxon>
        <taxon>Bacillati</taxon>
        <taxon>Actinomycetota</taxon>
        <taxon>Actinomycetes</taxon>
        <taxon>Catenulisporales</taxon>
        <taxon>Actinospicaceae</taxon>
        <taxon>Actinospica</taxon>
    </lineage>
</organism>
<sequence length="207" mass="21574">MLGWAALGVVVFGAIKIVHSQQAPSGPPSPAAAAYLPPAPPAGSIFADPLGFSPPVHIDIPEADIHADLLKVGLDPDGGLGVPPLDQAQKAAWYDKGPAPGQVGPAVIDAHVDSSETAGYRGAFYNLGEVLPGEQIQVTRADHTVAVFTVDSVQQAAKDQFPTSRVYGSVGYAALRLITCGGDFDYAKHSYVDNTIVYAHMSETDGR</sequence>
<proteinExistence type="predicted"/>
<dbReference type="InterPro" id="IPR023365">
    <property type="entry name" value="Sortase_dom-sf"/>
</dbReference>
<dbReference type="Proteomes" id="UP000675781">
    <property type="component" value="Unassembled WGS sequence"/>
</dbReference>
<dbReference type="InterPro" id="IPR042001">
    <property type="entry name" value="Sortase_F"/>
</dbReference>
<keyword evidence="1" id="KW-0378">Hydrolase</keyword>
<dbReference type="Pfam" id="PF04203">
    <property type="entry name" value="Sortase"/>
    <property type="match status" value="1"/>
</dbReference>
<evidence type="ECO:0000256" key="1">
    <source>
        <dbReference type="ARBA" id="ARBA00022801"/>
    </source>
</evidence>
<evidence type="ECO:0000313" key="2">
    <source>
        <dbReference type="EMBL" id="MBR7835889.1"/>
    </source>
</evidence>
<comment type="caution">
    <text evidence="2">The sequence shown here is derived from an EMBL/GenBank/DDBJ whole genome shotgun (WGS) entry which is preliminary data.</text>
</comment>
<dbReference type="NCBIfam" id="NF033748">
    <property type="entry name" value="class_F_sortase"/>
    <property type="match status" value="1"/>
</dbReference>
<dbReference type="SUPFAM" id="SSF63817">
    <property type="entry name" value="Sortase"/>
    <property type="match status" value="1"/>
</dbReference>
<protein>
    <submittedName>
        <fullName evidence="2">Class F sortase</fullName>
    </submittedName>
</protein>
<dbReference type="EMBL" id="JAGSOG010000114">
    <property type="protein sequence ID" value="MBR7835889.1"/>
    <property type="molecule type" value="Genomic_DNA"/>
</dbReference>
<dbReference type="InterPro" id="IPR005754">
    <property type="entry name" value="Sortase"/>
</dbReference>
<accession>A0A941IQ63</accession>
<dbReference type="AlphaFoldDB" id="A0A941IQ63"/>